<evidence type="ECO:0000256" key="1">
    <source>
        <dbReference type="ARBA" id="ARBA00022801"/>
    </source>
</evidence>
<feature type="compositionally biased region" description="Low complexity" evidence="2">
    <location>
        <begin position="34"/>
        <end position="56"/>
    </location>
</feature>
<reference evidence="5" key="1">
    <citation type="journal article" date="2019" name="Int. J. Syst. Evol. Microbiol.">
        <title>The Global Catalogue of Microorganisms (GCM) 10K type strain sequencing project: providing services to taxonomists for standard genome sequencing and annotation.</title>
        <authorList>
            <consortium name="The Broad Institute Genomics Platform"/>
            <consortium name="The Broad Institute Genome Sequencing Center for Infectious Disease"/>
            <person name="Wu L."/>
            <person name="Ma J."/>
        </authorList>
    </citation>
    <scope>NUCLEOTIDE SEQUENCE [LARGE SCALE GENOMIC DNA]</scope>
    <source>
        <strain evidence="5">JCM 3369</strain>
    </source>
</reference>
<name>A0ABW2CBC6_9ACTN</name>
<proteinExistence type="predicted"/>
<dbReference type="SUPFAM" id="SSF53474">
    <property type="entry name" value="alpha/beta-Hydrolases"/>
    <property type="match status" value="1"/>
</dbReference>
<dbReference type="EMBL" id="JBHSXS010000001">
    <property type="protein sequence ID" value="MFC6878243.1"/>
    <property type="molecule type" value="Genomic_DNA"/>
</dbReference>
<feature type="region of interest" description="Disordered" evidence="2">
    <location>
        <begin position="1"/>
        <end position="85"/>
    </location>
</feature>
<comment type="caution">
    <text evidence="4">The sequence shown here is derived from an EMBL/GenBank/DDBJ whole genome shotgun (WGS) entry which is preliminary data.</text>
</comment>
<sequence>MAVPATSQADPSDPGPSPSVTTTPPLVPSEEPEPGTGTPTGPAGTGSPTGPSGTPTDPAPPTGSPSTEPSRSAAPGTGSGGAATDGVVSASAVMVTPRPPRQATYAYGRNSRQRIDAYWKPVPGQNPAKPAKGAKAKAKGAKNSRTRVQAQSPARPKAKPRPAVLILHGGYWLEGDKGGWKYFARRLTAQGFTVFSANYRLAPAAAWPAQRNDAAAALAFIKKNAKRWNVDPGNIVVVGSSAGGMLATQLGAYGEGAQRVRGVVALSPPNMPYLAYQDGAKPTATPGQRKLRRAVVDLIRCVPSQASLPCWKRVDDANTTSHVSAGDAPMLLMHSDEDLVPATQSTGLATALRAAGVPATVKVVEGKLHASALMNDEHVYPTILSWLKAHTD</sequence>
<feature type="compositionally biased region" description="Basic residues" evidence="2">
    <location>
        <begin position="132"/>
        <end position="145"/>
    </location>
</feature>
<accession>A0ABW2CBC6</accession>
<dbReference type="RefSeq" id="WP_309239516.1">
    <property type="nucleotide sequence ID" value="NZ_JBHSXE010000001.1"/>
</dbReference>
<dbReference type="InterPro" id="IPR050300">
    <property type="entry name" value="GDXG_lipolytic_enzyme"/>
</dbReference>
<feature type="compositionally biased region" description="Low complexity" evidence="2">
    <location>
        <begin position="64"/>
        <end position="76"/>
    </location>
</feature>
<evidence type="ECO:0000256" key="2">
    <source>
        <dbReference type="SAM" id="MobiDB-lite"/>
    </source>
</evidence>
<keyword evidence="1 4" id="KW-0378">Hydrolase</keyword>
<feature type="domain" description="Alpha/beta hydrolase fold-3" evidence="3">
    <location>
        <begin position="164"/>
        <end position="370"/>
    </location>
</feature>
<dbReference type="PANTHER" id="PTHR48081">
    <property type="entry name" value="AB HYDROLASE SUPERFAMILY PROTEIN C4A8.06C"/>
    <property type="match status" value="1"/>
</dbReference>
<feature type="region of interest" description="Disordered" evidence="2">
    <location>
        <begin position="119"/>
        <end position="160"/>
    </location>
</feature>
<dbReference type="Gene3D" id="3.40.50.1820">
    <property type="entry name" value="alpha/beta hydrolase"/>
    <property type="match status" value="1"/>
</dbReference>
<organism evidence="4 5">
    <name type="scientific">Actinomadura yumaensis</name>
    <dbReference type="NCBI Taxonomy" id="111807"/>
    <lineage>
        <taxon>Bacteria</taxon>
        <taxon>Bacillati</taxon>
        <taxon>Actinomycetota</taxon>
        <taxon>Actinomycetes</taxon>
        <taxon>Streptosporangiales</taxon>
        <taxon>Thermomonosporaceae</taxon>
        <taxon>Actinomadura</taxon>
    </lineage>
</organism>
<dbReference type="Proteomes" id="UP001596380">
    <property type="component" value="Unassembled WGS sequence"/>
</dbReference>
<evidence type="ECO:0000313" key="4">
    <source>
        <dbReference type="EMBL" id="MFC6878243.1"/>
    </source>
</evidence>
<dbReference type="InterPro" id="IPR029058">
    <property type="entry name" value="AB_hydrolase_fold"/>
</dbReference>
<dbReference type="InterPro" id="IPR013094">
    <property type="entry name" value="AB_hydrolase_3"/>
</dbReference>
<dbReference type="GO" id="GO:0016787">
    <property type="term" value="F:hydrolase activity"/>
    <property type="evidence" value="ECO:0007669"/>
    <property type="project" value="UniProtKB-KW"/>
</dbReference>
<dbReference type="Pfam" id="PF07859">
    <property type="entry name" value="Abhydrolase_3"/>
    <property type="match status" value="1"/>
</dbReference>
<protein>
    <submittedName>
        <fullName evidence="4">Alpha/beta fold hydrolase</fullName>
    </submittedName>
</protein>
<gene>
    <name evidence="4" type="ORF">ACFQKB_00545</name>
</gene>
<evidence type="ECO:0000259" key="3">
    <source>
        <dbReference type="Pfam" id="PF07859"/>
    </source>
</evidence>
<evidence type="ECO:0000313" key="5">
    <source>
        <dbReference type="Proteomes" id="UP001596380"/>
    </source>
</evidence>
<keyword evidence="5" id="KW-1185">Reference proteome</keyword>